<comment type="caution">
    <text evidence="1">The sequence shown here is derived from an EMBL/GenBank/DDBJ whole genome shotgun (WGS) entry which is preliminary data.</text>
</comment>
<gene>
    <name evidence="1" type="ORF">MXD59_02865</name>
</gene>
<keyword evidence="2" id="KW-1185">Reference proteome</keyword>
<protein>
    <submittedName>
        <fullName evidence="1">DUF1269 domain-containing protein</fullName>
    </submittedName>
</protein>
<proteinExistence type="predicted"/>
<sequence>MTADSRLVVLGFDSLEQARAAWALGRRLRRRRRLDVVDGALVWRDDAGQITIHRLASPPRTAALGGAACGGVLGTLFFAPLIGLGLGAGLGALISRLLGPGVDEAQIRRVAGHLQPGRAAVFALVRRSGEEAVDEVVAALRPHRPRVIMSTLPASRERHLAEALGRRAAPA</sequence>
<evidence type="ECO:0000313" key="1">
    <source>
        <dbReference type="EMBL" id="MCK9874733.1"/>
    </source>
</evidence>
<accession>A0ABT0JT62</accession>
<organism evidence="1 2">
    <name type="scientific">Frankia umida</name>
    <dbReference type="NCBI Taxonomy" id="573489"/>
    <lineage>
        <taxon>Bacteria</taxon>
        <taxon>Bacillati</taxon>
        <taxon>Actinomycetota</taxon>
        <taxon>Actinomycetes</taxon>
        <taxon>Frankiales</taxon>
        <taxon>Frankiaceae</taxon>
        <taxon>Frankia</taxon>
    </lineage>
</organism>
<dbReference type="EMBL" id="JALKFT010000002">
    <property type="protein sequence ID" value="MCK9874733.1"/>
    <property type="molecule type" value="Genomic_DNA"/>
</dbReference>
<reference evidence="1 2" key="1">
    <citation type="submission" date="2022-04" db="EMBL/GenBank/DDBJ databases">
        <title>Genome diversity in the genus Frankia.</title>
        <authorList>
            <person name="Carlos-Shanley C."/>
            <person name="Hahn D."/>
        </authorList>
    </citation>
    <scope>NUCLEOTIDE SEQUENCE [LARGE SCALE GENOMIC DNA]</scope>
    <source>
        <strain evidence="1 2">Ag45/Mut15</strain>
    </source>
</reference>
<dbReference type="RefSeq" id="WP_248823329.1">
    <property type="nucleotide sequence ID" value="NZ_JALKFT010000002.1"/>
</dbReference>
<name>A0ABT0JT62_9ACTN</name>
<dbReference type="Pfam" id="PF06897">
    <property type="entry name" value="DUF1269"/>
    <property type="match status" value="1"/>
</dbReference>
<dbReference type="InterPro" id="IPR009200">
    <property type="entry name" value="DUF1269_membrane"/>
</dbReference>
<dbReference type="Proteomes" id="UP001201873">
    <property type="component" value="Unassembled WGS sequence"/>
</dbReference>
<evidence type="ECO:0000313" key="2">
    <source>
        <dbReference type="Proteomes" id="UP001201873"/>
    </source>
</evidence>